<reference evidence="1" key="1">
    <citation type="submission" date="2018-02" db="EMBL/GenBank/DDBJ databases">
        <title>Rhizophora mucronata_Transcriptome.</title>
        <authorList>
            <person name="Meera S.P."/>
            <person name="Sreeshan A."/>
            <person name="Augustine A."/>
        </authorList>
    </citation>
    <scope>NUCLEOTIDE SEQUENCE</scope>
    <source>
        <tissue evidence="1">Leaf</tissue>
    </source>
</reference>
<organism evidence="1">
    <name type="scientific">Rhizophora mucronata</name>
    <name type="common">Asiatic mangrove</name>
    <dbReference type="NCBI Taxonomy" id="61149"/>
    <lineage>
        <taxon>Eukaryota</taxon>
        <taxon>Viridiplantae</taxon>
        <taxon>Streptophyta</taxon>
        <taxon>Embryophyta</taxon>
        <taxon>Tracheophyta</taxon>
        <taxon>Spermatophyta</taxon>
        <taxon>Magnoliopsida</taxon>
        <taxon>eudicotyledons</taxon>
        <taxon>Gunneridae</taxon>
        <taxon>Pentapetalae</taxon>
        <taxon>rosids</taxon>
        <taxon>fabids</taxon>
        <taxon>Malpighiales</taxon>
        <taxon>Rhizophoraceae</taxon>
        <taxon>Rhizophora</taxon>
    </lineage>
</organism>
<name>A0A2P2QV95_RHIMU</name>
<evidence type="ECO:0000313" key="1">
    <source>
        <dbReference type="EMBL" id="MBX70913.1"/>
    </source>
</evidence>
<dbReference type="AlphaFoldDB" id="A0A2P2QV95"/>
<protein>
    <submittedName>
        <fullName evidence="1">Uncharacterized protein</fullName>
    </submittedName>
</protein>
<dbReference type="EMBL" id="GGEC01090429">
    <property type="protein sequence ID" value="MBX70913.1"/>
    <property type="molecule type" value="Transcribed_RNA"/>
</dbReference>
<accession>A0A2P2QV95</accession>
<proteinExistence type="predicted"/>
<sequence>MYSRLSKKKSFPRSIS</sequence>